<dbReference type="PANTHER" id="PTHR40076:SF1">
    <property type="entry name" value="MEMBRANE PROTEIN"/>
    <property type="match status" value="1"/>
</dbReference>
<keyword evidence="1" id="KW-0472">Membrane</keyword>
<feature type="transmembrane region" description="Helical" evidence="1">
    <location>
        <begin position="21"/>
        <end position="42"/>
    </location>
</feature>
<feature type="transmembrane region" description="Helical" evidence="1">
    <location>
        <begin position="62"/>
        <end position="85"/>
    </location>
</feature>
<dbReference type="PANTHER" id="PTHR40076">
    <property type="entry name" value="MEMBRANE PROTEIN-RELATED"/>
    <property type="match status" value="1"/>
</dbReference>
<dbReference type="InterPro" id="IPR010380">
    <property type="entry name" value="DUF975"/>
</dbReference>
<dbReference type="EMBL" id="PGUY01000021">
    <property type="protein sequence ID" value="PLT30488.1"/>
    <property type="molecule type" value="Genomic_DNA"/>
</dbReference>
<proteinExistence type="predicted"/>
<feature type="transmembrane region" description="Helical" evidence="1">
    <location>
        <begin position="106"/>
        <end position="133"/>
    </location>
</feature>
<feature type="transmembrane region" description="Helical" evidence="1">
    <location>
        <begin position="171"/>
        <end position="197"/>
    </location>
</feature>
<accession>A0A2N5M7Y5</accession>
<dbReference type="RefSeq" id="WP_101641050.1">
    <property type="nucleotide sequence ID" value="NZ_PGUY01000021.1"/>
</dbReference>
<dbReference type="OrthoDB" id="9784844at2"/>
<sequence length="225" mass="25297">MSISEIKKEAKRSLNGKWGAAVLLTFVFFLVSTIPGGIGEVLLAGGFESWWNQGQAPIEADILNMIISVILFPLSTAFYWIFLNVSRNGNVKISWLFTIYSNGRMALKIIGTTILIGIFVLLWAILLIIPAIIKSFSYSQTFFILRDRPELSALEAITESKKLMKGNKWKFFLMNLSFIGWAILCIFTLGIGLLWLVPYVSTSMAVFYNNLIKNEQEHSGKEAVI</sequence>
<evidence type="ECO:0000313" key="3">
    <source>
        <dbReference type="Proteomes" id="UP000234748"/>
    </source>
</evidence>
<keyword evidence="1" id="KW-0812">Transmembrane</keyword>
<evidence type="ECO:0000256" key="1">
    <source>
        <dbReference type="SAM" id="Phobius"/>
    </source>
</evidence>
<keyword evidence="3" id="KW-1185">Reference proteome</keyword>
<dbReference type="Proteomes" id="UP000234748">
    <property type="component" value="Unassembled WGS sequence"/>
</dbReference>
<dbReference type="AlphaFoldDB" id="A0A2N5M7Y5"/>
<gene>
    <name evidence="2" type="ORF">CUU66_07440</name>
</gene>
<organism evidence="2 3">
    <name type="scientific">Peribacillus deserti</name>
    <dbReference type="NCBI Taxonomy" id="673318"/>
    <lineage>
        <taxon>Bacteria</taxon>
        <taxon>Bacillati</taxon>
        <taxon>Bacillota</taxon>
        <taxon>Bacilli</taxon>
        <taxon>Bacillales</taxon>
        <taxon>Bacillaceae</taxon>
        <taxon>Peribacillus</taxon>
    </lineage>
</organism>
<evidence type="ECO:0008006" key="4">
    <source>
        <dbReference type="Google" id="ProtNLM"/>
    </source>
</evidence>
<protein>
    <recommendedName>
        <fullName evidence="4">DUF975 domain-containing protein</fullName>
    </recommendedName>
</protein>
<name>A0A2N5M7Y5_9BACI</name>
<comment type="caution">
    <text evidence="2">The sequence shown here is derived from an EMBL/GenBank/DDBJ whole genome shotgun (WGS) entry which is preliminary data.</text>
</comment>
<evidence type="ECO:0000313" key="2">
    <source>
        <dbReference type="EMBL" id="PLT30488.1"/>
    </source>
</evidence>
<keyword evidence="1" id="KW-1133">Transmembrane helix</keyword>
<reference evidence="2 3" key="1">
    <citation type="submission" date="2017-11" db="EMBL/GenBank/DDBJ databases">
        <title>Comparitive Functional Genomics of Dry Heat Resistant strains isolated from the Viking Spacecraft.</title>
        <authorList>
            <person name="Seuylemezian A."/>
            <person name="Cooper K."/>
            <person name="Vaishampayan P."/>
        </authorList>
    </citation>
    <scope>NUCLEOTIDE SEQUENCE [LARGE SCALE GENOMIC DNA]</scope>
    <source>
        <strain evidence="2 3">V1-29</strain>
    </source>
</reference>
<dbReference type="Pfam" id="PF06161">
    <property type="entry name" value="DUF975"/>
    <property type="match status" value="1"/>
</dbReference>